<evidence type="ECO:0000259" key="2">
    <source>
        <dbReference type="Pfam" id="PF09044"/>
    </source>
</evidence>
<feature type="chain" id="PRO_5026303303" description="Killer toxin Kp4 domain-containing protein" evidence="1">
    <location>
        <begin position="18"/>
        <end position="191"/>
    </location>
</feature>
<dbReference type="OrthoDB" id="4177994at2759"/>
<proteinExistence type="predicted"/>
<keyword evidence="4" id="KW-1185">Reference proteome</keyword>
<dbReference type="AlphaFoldDB" id="A0A6G1IQ79"/>
<sequence length="191" mass="20667">MLAKILTFALLWVVALAVPSDYGHSPNLAGIANRDVITALKRGINCKGSSLCHGCDHLSKLRELVDTIPDEIGIKDGQLIACSDCYAFWAKCSGICVFLQYMGDKTMTAGEIKGLLGKLADNGCKGCGSASVYENEENLKKGELTVNFVRNGCCGSQVCHKNSTGALFMVNPEEEEEEEECDVDYSVLEEE</sequence>
<dbReference type="Pfam" id="PF09044">
    <property type="entry name" value="Kp4"/>
    <property type="match status" value="1"/>
</dbReference>
<dbReference type="Proteomes" id="UP000799291">
    <property type="component" value="Unassembled WGS sequence"/>
</dbReference>
<evidence type="ECO:0000313" key="4">
    <source>
        <dbReference type="Proteomes" id="UP000799291"/>
    </source>
</evidence>
<protein>
    <recommendedName>
        <fullName evidence="2">Killer toxin Kp4 domain-containing protein</fullName>
    </recommendedName>
</protein>
<evidence type="ECO:0000256" key="1">
    <source>
        <dbReference type="SAM" id="SignalP"/>
    </source>
</evidence>
<keyword evidence="1" id="KW-0732">Signal</keyword>
<dbReference type="Gene3D" id="3.30.430.10">
    <property type="entry name" value="Killer Toxin P4, subunit A"/>
    <property type="match status" value="1"/>
</dbReference>
<evidence type="ECO:0000313" key="3">
    <source>
        <dbReference type="EMBL" id="KAF2680404.1"/>
    </source>
</evidence>
<organism evidence="3 4">
    <name type="scientific">Lentithecium fluviatile CBS 122367</name>
    <dbReference type="NCBI Taxonomy" id="1168545"/>
    <lineage>
        <taxon>Eukaryota</taxon>
        <taxon>Fungi</taxon>
        <taxon>Dikarya</taxon>
        <taxon>Ascomycota</taxon>
        <taxon>Pezizomycotina</taxon>
        <taxon>Dothideomycetes</taxon>
        <taxon>Pleosporomycetidae</taxon>
        <taxon>Pleosporales</taxon>
        <taxon>Massarineae</taxon>
        <taxon>Lentitheciaceae</taxon>
        <taxon>Lentithecium</taxon>
    </lineage>
</organism>
<dbReference type="SUPFAM" id="SSF55221">
    <property type="entry name" value="Yeast killer toxins"/>
    <property type="match status" value="1"/>
</dbReference>
<accession>A0A6G1IQ79</accession>
<dbReference type="InterPro" id="IPR011329">
    <property type="entry name" value="Killer_tox_Kp4/SMK"/>
</dbReference>
<dbReference type="GO" id="GO:0005576">
    <property type="term" value="C:extracellular region"/>
    <property type="evidence" value="ECO:0007669"/>
    <property type="project" value="InterPro"/>
</dbReference>
<feature type="domain" description="Killer toxin Kp4" evidence="2">
    <location>
        <begin position="38"/>
        <end position="149"/>
    </location>
</feature>
<gene>
    <name evidence="3" type="ORF">K458DRAFT_393049</name>
</gene>
<reference evidence="3" key="1">
    <citation type="journal article" date="2020" name="Stud. Mycol.">
        <title>101 Dothideomycetes genomes: a test case for predicting lifestyles and emergence of pathogens.</title>
        <authorList>
            <person name="Haridas S."/>
            <person name="Albert R."/>
            <person name="Binder M."/>
            <person name="Bloem J."/>
            <person name="Labutti K."/>
            <person name="Salamov A."/>
            <person name="Andreopoulos B."/>
            <person name="Baker S."/>
            <person name="Barry K."/>
            <person name="Bills G."/>
            <person name="Bluhm B."/>
            <person name="Cannon C."/>
            <person name="Castanera R."/>
            <person name="Culley D."/>
            <person name="Daum C."/>
            <person name="Ezra D."/>
            <person name="Gonzalez J."/>
            <person name="Henrissat B."/>
            <person name="Kuo A."/>
            <person name="Liang C."/>
            <person name="Lipzen A."/>
            <person name="Lutzoni F."/>
            <person name="Magnuson J."/>
            <person name="Mondo S."/>
            <person name="Nolan M."/>
            <person name="Ohm R."/>
            <person name="Pangilinan J."/>
            <person name="Park H.-J."/>
            <person name="Ramirez L."/>
            <person name="Alfaro M."/>
            <person name="Sun H."/>
            <person name="Tritt A."/>
            <person name="Yoshinaga Y."/>
            <person name="Zwiers L.-H."/>
            <person name="Turgeon B."/>
            <person name="Goodwin S."/>
            <person name="Spatafora J."/>
            <person name="Crous P."/>
            <person name="Grigoriev I."/>
        </authorList>
    </citation>
    <scope>NUCLEOTIDE SEQUENCE</scope>
    <source>
        <strain evidence="3">CBS 122367</strain>
    </source>
</reference>
<dbReference type="InterPro" id="IPR015131">
    <property type="entry name" value="Killer_tox_Kp4"/>
</dbReference>
<feature type="signal peptide" evidence="1">
    <location>
        <begin position="1"/>
        <end position="17"/>
    </location>
</feature>
<dbReference type="EMBL" id="MU005597">
    <property type="protein sequence ID" value="KAF2680404.1"/>
    <property type="molecule type" value="Genomic_DNA"/>
</dbReference>
<name>A0A6G1IQ79_9PLEO</name>